<dbReference type="SMART" id="SM00327">
    <property type="entry name" value="VWA"/>
    <property type="match status" value="1"/>
</dbReference>
<dbReference type="PANTHER" id="PTHR33608:SF6">
    <property type="entry name" value="BLL2464 PROTEIN"/>
    <property type="match status" value="1"/>
</dbReference>
<proteinExistence type="predicted"/>
<evidence type="ECO:0000313" key="2">
    <source>
        <dbReference type="EMBL" id="HGK27456.1"/>
    </source>
</evidence>
<gene>
    <name evidence="2" type="ORF">ENS41_00680</name>
</gene>
<dbReference type="PANTHER" id="PTHR33608">
    <property type="entry name" value="BLL2464 PROTEIN"/>
    <property type="match status" value="1"/>
</dbReference>
<dbReference type="AlphaFoldDB" id="A0A7C4GC08"/>
<dbReference type="InterPro" id="IPR002035">
    <property type="entry name" value="VWF_A"/>
</dbReference>
<dbReference type="PROSITE" id="PS50234">
    <property type="entry name" value="VWFA"/>
    <property type="match status" value="1"/>
</dbReference>
<name>A0A7C4GC08_UNCW3</name>
<feature type="domain" description="VWFA" evidence="1">
    <location>
        <begin position="86"/>
        <end position="276"/>
    </location>
</feature>
<organism evidence="2">
    <name type="scientific">candidate division WOR-3 bacterium</name>
    <dbReference type="NCBI Taxonomy" id="2052148"/>
    <lineage>
        <taxon>Bacteria</taxon>
        <taxon>Bacteria division WOR-3</taxon>
    </lineage>
</organism>
<evidence type="ECO:0000259" key="1">
    <source>
        <dbReference type="PROSITE" id="PS50234"/>
    </source>
</evidence>
<dbReference type="EMBL" id="DSUT01000013">
    <property type="protein sequence ID" value="HGK27456.1"/>
    <property type="molecule type" value="Genomic_DNA"/>
</dbReference>
<dbReference type="InterPro" id="IPR002881">
    <property type="entry name" value="DUF58"/>
</dbReference>
<comment type="caution">
    <text evidence="2">The sequence shown here is derived from an EMBL/GenBank/DDBJ whole genome shotgun (WGS) entry which is preliminary data.</text>
</comment>
<sequence>MGLTKQAPRPGRLELARIREVEIRTKRLVNTLFSGDYKSSFKGRGIEFLDVREYLPGDDVRAIDWKVTARFGRPFVKKFAEERELVVLLVVDASGSARFGTRRLLKLEQAAQVAATLAFSAIRNNDKVGLVFFTDKVEKFVPPRKGRFHVLRLIRDILYFQPENRGTDVVQALEFLMHVLKRRAIVFLVSDFIGPAFTPERLRRPLGVAARRHDLVVLSVNDPAEQELPRLGLVEAEDAETGGLVLLDTSDPELRRRFAAGRAAQRQELEKLLRRLGVDRIEVSTDSDFTPALHKFFQARARRFR</sequence>
<dbReference type="Gene3D" id="3.40.50.410">
    <property type="entry name" value="von Willebrand factor, type A domain"/>
    <property type="match status" value="1"/>
</dbReference>
<accession>A0A7C4GC08</accession>
<dbReference type="InterPro" id="IPR036465">
    <property type="entry name" value="vWFA_dom_sf"/>
</dbReference>
<protein>
    <submittedName>
        <fullName evidence="2">DUF58 domain-containing protein</fullName>
    </submittedName>
</protein>
<reference evidence="2" key="1">
    <citation type="journal article" date="2020" name="mSystems">
        <title>Genome- and Community-Level Interaction Insights into Carbon Utilization and Element Cycling Functions of Hydrothermarchaeota in Hydrothermal Sediment.</title>
        <authorList>
            <person name="Zhou Z."/>
            <person name="Liu Y."/>
            <person name="Xu W."/>
            <person name="Pan J."/>
            <person name="Luo Z.H."/>
            <person name="Li M."/>
        </authorList>
    </citation>
    <scope>NUCLEOTIDE SEQUENCE [LARGE SCALE GENOMIC DNA]</scope>
    <source>
        <strain evidence="2">SpSt-488</strain>
    </source>
</reference>
<dbReference type="SUPFAM" id="SSF53300">
    <property type="entry name" value="vWA-like"/>
    <property type="match status" value="1"/>
</dbReference>
<dbReference type="Pfam" id="PF01882">
    <property type="entry name" value="DUF58"/>
    <property type="match status" value="1"/>
</dbReference>